<dbReference type="AlphaFoldDB" id="A0A7K1U5S8"/>
<name>A0A7K1U5S8_9BACT</name>
<dbReference type="Pfam" id="PF08818">
    <property type="entry name" value="DUF1801"/>
    <property type="match status" value="1"/>
</dbReference>
<gene>
    <name evidence="2" type="ORF">GO493_15630</name>
</gene>
<reference evidence="2 3" key="1">
    <citation type="submission" date="2019-12" db="EMBL/GenBank/DDBJ databases">
        <title>Chitinophaga sp. strain ysch24 (GDMCC 1.1355), whole genome shotgun sequence.</title>
        <authorList>
            <person name="Zhang X."/>
        </authorList>
    </citation>
    <scope>NUCLEOTIDE SEQUENCE [LARGE SCALE GENOMIC DNA]</scope>
    <source>
        <strain evidence="3">ysch24</strain>
    </source>
</reference>
<evidence type="ECO:0000259" key="1">
    <source>
        <dbReference type="Pfam" id="PF08818"/>
    </source>
</evidence>
<proteinExistence type="predicted"/>
<dbReference type="RefSeq" id="WP_157307142.1">
    <property type="nucleotide sequence ID" value="NZ_WRXN01000006.1"/>
</dbReference>
<dbReference type="Proteomes" id="UP000461730">
    <property type="component" value="Unassembled WGS sequence"/>
</dbReference>
<sequence>MQSNAATPEEYISSLPAERQPVMHALRAVVLKNIPEGFREGMVYGMLGYVVPHIIYPAGYHCDPKQALPFMNIASQKNYISVYHMGLYADEELLKWFTAEYAKVGKRKLDMGKACIRFKKPEDVPVELIGKLAGRMTVQDWIALYESKLKKLTMNNERSLR</sequence>
<feature type="domain" description="YdhG-like" evidence="1">
    <location>
        <begin position="19"/>
        <end position="133"/>
    </location>
</feature>
<dbReference type="Gene3D" id="3.90.1150.200">
    <property type="match status" value="1"/>
</dbReference>
<protein>
    <submittedName>
        <fullName evidence="2">DUF1801 domain-containing protein</fullName>
    </submittedName>
</protein>
<comment type="caution">
    <text evidence="2">The sequence shown here is derived from an EMBL/GenBank/DDBJ whole genome shotgun (WGS) entry which is preliminary data.</text>
</comment>
<dbReference type="EMBL" id="WRXN01000006">
    <property type="protein sequence ID" value="MVT09700.1"/>
    <property type="molecule type" value="Genomic_DNA"/>
</dbReference>
<accession>A0A7K1U5S8</accession>
<dbReference type="InterPro" id="IPR014922">
    <property type="entry name" value="YdhG-like"/>
</dbReference>
<evidence type="ECO:0000313" key="3">
    <source>
        <dbReference type="Proteomes" id="UP000461730"/>
    </source>
</evidence>
<evidence type="ECO:0000313" key="2">
    <source>
        <dbReference type="EMBL" id="MVT09700.1"/>
    </source>
</evidence>
<organism evidence="2 3">
    <name type="scientific">Chitinophaga tropicalis</name>
    <dbReference type="NCBI Taxonomy" id="2683588"/>
    <lineage>
        <taxon>Bacteria</taxon>
        <taxon>Pseudomonadati</taxon>
        <taxon>Bacteroidota</taxon>
        <taxon>Chitinophagia</taxon>
        <taxon>Chitinophagales</taxon>
        <taxon>Chitinophagaceae</taxon>
        <taxon>Chitinophaga</taxon>
    </lineage>
</organism>
<keyword evidence="3" id="KW-1185">Reference proteome</keyword>
<dbReference type="SUPFAM" id="SSF159888">
    <property type="entry name" value="YdhG-like"/>
    <property type="match status" value="1"/>
</dbReference>